<sequence length="104" mass="11484">MRETTLTLRAIVTSENVSTAPLAVHVEVLMPSWTSDSEGRAWSNRRRNKNNAGNILSLVAEARLMVPIALYVIVEADVRTSRVAQNVRLSRFRLAYSDAVSGSV</sequence>
<proteinExistence type="predicted"/>
<name>A0A4C1SZ86_EUMVA</name>
<keyword evidence="2" id="KW-1185">Reference proteome</keyword>
<comment type="caution">
    <text evidence="1">The sequence shown here is derived from an EMBL/GenBank/DDBJ whole genome shotgun (WGS) entry which is preliminary data.</text>
</comment>
<gene>
    <name evidence="1" type="ORF">EVAR_68171_1</name>
</gene>
<reference evidence="1 2" key="1">
    <citation type="journal article" date="2019" name="Commun. Biol.">
        <title>The bagworm genome reveals a unique fibroin gene that provides high tensile strength.</title>
        <authorList>
            <person name="Kono N."/>
            <person name="Nakamura H."/>
            <person name="Ohtoshi R."/>
            <person name="Tomita M."/>
            <person name="Numata K."/>
            <person name="Arakawa K."/>
        </authorList>
    </citation>
    <scope>NUCLEOTIDE SEQUENCE [LARGE SCALE GENOMIC DNA]</scope>
</reference>
<dbReference type="AlphaFoldDB" id="A0A4C1SZ86"/>
<dbReference type="Proteomes" id="UP000299102">
    <property type="component" value="Unassembled WGS sequence"/>
</dbReference>
<evidence type="ECO:0000313" key="1">
    <source>
        <dbReference type="EMBL" id="GBP07509.1"/>
    </source>
</evidence>
<protein>
    <submittedName>
        <fullName evidence="1">Uncharacterized protein</fullName>
    </submittedName>
</protein>
<accession>A0A4C1SZ86</accession>
<dbReference type="EMBL" id="BGZK01004194">
    <property type="protein sequence ID" value="GBP07509.1"/>
    <property type="molecule type" value="Genomic_DNA"/>
</dbReference>
<evidence type="ECO:0000313" key="2">
    <source>
        <dbReference type="Proteomes" id="UP000299102"/>
    </source>
</evidence>
<organism evidence="1 2">
    <name type="scientific">Eumeta variegata</name>
    <name type="common">Bagworm moth</name>
    <name type="synonym">Eumeta japonica</name>
    <dbReference type="NCBI Taxonomy" id="151549"/>
    <lineage>
        <taxon>Eukaryota</taxon>
        <taxon>Metazoa</taxon>
        <taxon>Ecdysozoa</taxon>
        <taxon>Arthropoda</taxon>
        <taxon>Hexapoda</taxon>
        <taxon>Insecta</taxon>
        <taxon>Pterygota</taxon>
        <taxon>Neoptera</taxon>
        <taxon>Endopterygota</taxon>
        <taxon>Lepidoptera</taxon>
        <taxon>Glossata</taxon>
        <taxon>Ditrysia</taxon>
        <taxon>Tineoidea</taxon>
        <taxon>Psychidae</taxon>
        <taxon>Oiketicinae</taxon>
        <taxon>Eumeta</taxon>
    </lineage>
</organism>